<organism evidence="1 2">
    <name type="scientific">Corchorus capsularis</name>
    <name type="common">Jute</name>
    <dbReference type="NCBI Taxonomy" id="210143"/>
    <lineage>
        <taxon>Eukaryota</taxon>
        <taxon>Viridiplantae</taxon>
        <taxon>Streptophyta</taxon>
        <taxon>Embryophyta</taxon>
        <taxon>Tracheophyta</taxon>
        <taxon>Spermatophyta</taxon>
        <taxon>Magnoliopsida</taxon>
        <taxon>eudicotyledons</taxon>
        <taxon>Gunneridae</taxon>
        <taxon>Pentapetalae</taxon>
        <taxon>rosids</taxon>
        <taxon>malvids</taxon>
        <taxon>Malvales</taxon>
        <taxon>Malvaceae</taxon>
        <taxon>Grewioideae</taxon>
        <taxon>Apeibeae</taxon>
        <taxon>Corchorus</taxon>
    </lineage>
</organism>
<protein>
    <submittedName>
        <fullName evidence="1">Uncharacterized protein</fullName>
    </submittedName>
</protein>
<evidence type="ECO:0000313" key="1">
    <source>
        <dbReference type="EMBL" id="OMO61167.1"/>
    </source>
</evidence>
<gene>
    <name evidence="1" type="ORF">CCACVL1_23716</name>
</gene>
<dbReference type="AlphaFoldDB" id="A0A1R3GSZ9"/>
<dbReference type="EMBL" id="AWWV01013553">
    <property type="protein sequence ID" value="OMO61167.1"/>
    <property type="molecule type" value="Genomic_DNA"/>
</dbReference>
<name>A0A1R3GSZ9_COCAP</name>
<dbReference type="Proteomes" id="UP000188268">
    <property type="component" value="Unassembled WGS sequence"/>
</dbReference>
<evidence type="ECO:0000313" key="2">
    <source>
        <dbReference type="Proteomes" id="UP000188268"/>
    </source>
</evidence>
<keyword evidence="2" id="KW-1185">Reference proteome</keyword>
<proteinExistence type="predicted"/>
<reference evidence="1 2" key="1">
    <citation type="submission" date="2013-09" db="EMBL/GenBank/DDBJ databases">
        <title>Corchorus capsularis genome sequencing.</title>
        <authorList>
            <person name="Alam M."/>
            <person name="Haque M.S."/>
            <person name="Islam M.S."/>
            <person name="Emdad E.M."/>
            <person name="Islam M.M."/>
            <person name="Ahmed B."/>
            <person name="Halim A."/>
            <person name="Hossen Q.M.M."/>
            <person name="Hossain M.Z."/>
            <person name="Ahmed R."/>
            <person name="Khan M.M."/>
            <person name="Islam R."/>
            <person name="Rashid M.M."/>
            <person name="Khan S.A."/>
            <person name="Rahman M.S."/>
            <person name="Alam M."/>
        </authorList>
    </citation>
    <scope>NUCLEOTIDE SEQUENCE [LARGE SCALE GENOMIC DNA]</scope>
    <source>
        <strain evidence="2">cv. CVL-1</strain>
        <tissue evidence="1">Whole seedling</tissue>
    </source>
</reference>
<accession>A0A1R3GSZ9</accession>
<comment type="caution">
    <text evidence="1">The sequence shown here is derived from an EMBL/GenBank/DDBJ whole genome shotgun (WGS) entry which is preliminary data.</text>
</comment>
<sequence>MLEPPSLSYSYVFGLPILSMTRSWHCGVASRGDSLIYSNLF</sequence>
<dbReference type="Gramene" id="OMO61167">
    <property type="protein sequence ID" value="OMO61167"/>
    <property type="gene ID" value="CCACVL1_23716"/>
</dbReference>